<sequence>MYMIEHVKPWSFVKEVPHGQTDELVQNKFKTYPLIKVWAKWWVNRGLLPVSAHSAQSPPRLRAHHFQGRYSSNKKLVVFMDCSLQHISEEDDEHFTGLQATADTIEFLEANPYTKIMAKDTNGNYQACSLLEILQDCSCKDYMSDEEDAPSHHHKMLIMNLACGALVSLPQLRGELLTGEVTPVLLPLISDWVQTSSDYEVLIAKPVPAGWAHRNHPVLFRHGHDPSCYNKFKSTEKPCVNVTLGKDDHILHIWFNLSQPGVRIVRCFCGCEKGIDSKPAKNTDYCPSIQFIDRNSTGKVFTGCSGIPAGPISYPHWDPTNADNDQLQSISLPLMTSTGPTTPMQPRLPTFRIPPQPLGQGSPTIQIPSWPLGQGSLTAVESRRAGTRSATTTPPKLQKRPQSKPPEPAPSLSDLVSRMWKKRPRLEDDHPPTPPTF</sequence>
<feature type="region of interest" description="Disordered" evidence="1">
    <location>
        <begin position="379"/>
        <end position="437"/>
    </location>
</feature>
<proteinExistence type="predicted"/>
<dbReference type="AlphaFoldDB" id="A0A9P6H820"/>
<name>A0A9P6H820_9AGAM</name>
<protein>
    <submittedName>
        <fullName evidence="2">Uncharacterized protein</fullName>
    </submittedName>
</protein>
<evidence type="ECO:0000313" key="2">
    <source>
        <dbReference type="EMBL" id="KAF9781505.1"/>
    </source>
</evidence>
<dbReference type="EMBL" id="WIUZ02000013">
    <property type="protein sequence ID" value="KAF9781505.1"/>
    <property type="molecule type" value="Genomic_DNA"/>
</dbReference>
<comment type="caution">
    <text evidence="2">The sequence shown here is derived from an EMBL/GenBank/DDBJ whole genome shotgun (WGS) entry which is preliminary data.</text>
</comment>
<keyword evidence="3" id="KW-1185">Reference proteome</keyword>
<accession>A0A9P6H820</accession>
<reference evidence="2" key="1">
    <citation type="journal article" date="2020" name="Nat. Commun.">
        <title>Large-scale genome sequencing of mycorrhizal fungi provides insights into the early evolution of symbiotic traits.</title>
        <authorList>
            <person name="Miyauchi S."/>
            <person name="Kiss E."/>
            <person name="Kuo A."/>
            <person name="Drula E."/>
            <person name="Kohler A."/>
            <person name="Sanchez-Garcia M."/>
            <person name="Morin E."/>
            <person name="Andreopoulos B."/>
            <person name="Barry K.W."/>
            <person name="Bonito G."/>
            <person name="Buee M."/>
            <person name="Carver A."/>
            <person name="Chen C."/>
            <person name="Cichocki N."/>
            <person name="Clum A."/>
            <person name="Culley D."/>
            <person name="Crous P.W."/>
            <person name="Fauchery L."/>
            <person name="Girlanda M."/>
            <person name="Hayes R.D."/>
            <person name="Keri Z."/>
            <person name="LaButti K."/>
            <person name="Lipzen A."/>
            <person name="Lombard V."/>
            <person name="Magnuson J."/>
            <person name="Maillard F."/>
            <person name="Murat C."/>
            <person name="Nolan M."/>
            <person name="Ohm R.A."/>
            <person name="Pangilinan J."/>
            <person name="Pereira M.F."/>
            <person name="Perotto S."/>
            <person name="Peter M."/>
            <person name="Pfister S."/>
            <person name="Riley R."/>
            <person name="Sitrit Y."/>
            <person name="Stielow J.B."/>
            <person name="Szollosi G."/>
            <person name="Zifcakova L."/>
            <person name="Stursova M."/>
            <person name="Spatafora J.W."/>
            <person name="Tedersoo L."/>
            <person name="Vaario L.M."/>
            <person name="Yamada A."/>
            <person name="Yan M."/>
            <person name="Wang P."/>
            <person name="Xu J."/>
            <person name="Bruns T."/>
            <person name="Baldrian P."/>
            <person name="Vilgalys R."/>
            <person name="Dunand C."/>
            <person name="Henrissat B."/>
            <person name="Grigoriev I.V."/>
            <person name="Hibbett D."/>
            <person name="Nagy L.G."/>
            <person name="Martin F.M."/>
        </authorList>
    </citation>
    <scope>NUCLEOTIDE SEQUENCE</scope>
    <source>
        <strain evidence="2">UH-Tt-Lm1</strain>
    </source>
</reference>
<evidence type="ECO:0000256" key="1">
    <source>
        <dbReference type="SAM" id="MobiDB-lite"/>
    </source>
</evidence>
<gene>
    <name evidence="2" type="ORF">BJ322DRAFT_1022918</name>
</gene>
<reference evidence="2" key="2">
    <citation type="submission" date="2020-11" db="EMBL/GenBank/DDBJ databases">
        <authorList>
            <consortium name="DOE Joint Genome Institute"/>
            <person name="Kuo A."/>
            <person name="Miyauchi S."/>
            <person name="Kiss E."/>
            <person name="Drula E."/>
            <person name="Kohler A."/>
            <person name="Sanchez-Garcia M."/>
            <person name="Andreopoulos B."/>
            <person name="Barry K.W."/>
            <person name="Bonito G."/>
            <person name="Buee M."/>
            <person name="Carver A."/>
            <person name="Chen C."/>
            <person name="Cichocki N."/>
            <person name="Clum A."/>
            <person name="Culley D."/>
            <person name="Crous P.W."/>
            <person name="Fauchery L."/>
            <person name="Girlanda M."/>
            <person name="Hayes R."/>
            <person name="Keri Z."/>
            <person name="Labutti K."/>
            <person name="Lipzen A."/>
            <person name="Lombard V."/>
            <person name="Magnuson J."/>
            <person name="Maillard F."/>
            <person name="Morin E."/>
            <person name="Murat C."/>
            <person name="Nolan M."/>
            <person name="Ohm R."/>
            <person name="Pangilinan J."/>
            <person name="Pereira M."/>
            <person name="Perotto S."/>
            <person name="Peter M."/>
            <person name="Riley R."/>
            <person name="Sitrit Y."/>
            <person name="Stielow B."/>
            <person name="Szollosi G."/>
            <person name="Zifcakova L."/>
            <person name="Stursova M."/>
            <person name="Spatafora J.W."/>
            <person name="Tedersoo L."/>
            <person name="Vaario L.-M."/>
            <person name="Yamada A."/>
            <person name="Yan M."/>
            <person name="Wang P."/>
            <person name="Xu J."/>
            <person name="Bruns T."/>
            <person name="Baldrian P."/>
            <person name="Vilgalys R."/>
            <person name="Henrissat B."/>
            <person name="Grigoriev I.V."/>
            <person name="Hibbett D."/>
            <person name="Nagy L.G."/>
            <person name="Martin F.M."/>
        </authorList>
    </citation>
    <scope>NUCLEOTIDE SEQUENCE</scope>
    <source>
        <strain evidence="2">UH-Tt-Lm1</strain>
    </source>
</reference>
<dbReference type="Proteomes" id="UP000736335">
    <property type="component" value="Unassembled WGS sequence"/>
</dbReference>
<organism evidence="2 3">
    <name type="scientific">Thelephora terrestris</name>
    <dbReference type="NCBI Taxonomy" id="56493"/>
    <lineage>
        <taxon>Eukaryota</taxon>
        <taxon>Fungi</taxon>
        <taxon>Dikarya</taxon>
        <taxon>Basidiomycota</taxon>
        <taxon>Agaricomycotina</taxon>
        <taxon>Agaricomycetes</taxon>
        <taxon>Thelephorales</taxon>
        <taxon>Thelephoraceae</taxon>
        <taxon>Thelephora</taxon>
    </lineage>
</organism>
<evidence type="ECO:0000313" key="3">
    <source>
        <dbReference type="Proteomes" id="UP000736335"/>
    </source>
</evidence>